<accession>A0AA38HEL6</accession>
<dbReference type="PANTHER" id="PTHR34846">
    <property type="entry name" value="4-CARBOXYMUCONOLACTONE DECARBOXYLASE FAMILY PROTEIN (AFU_ORTHOLOGUE AFUA_6G11590)"/>
    <property type="match status" value="1"/>
</dbReference>
<proteinExistence type="predicted"/>
<evidence type="ECO:0000313" key="2">
    <source>
        <dbReference type="Proteomes" id="UP001164286"/>
    </source>
</evidence>
<keyword evidence="2" id="KW-1185">Reference proteome</keyword>
<dbReference type="Gene3D" id="1.20.1290.10">
    <property type="entry name" value="AhpD-like"/>
    <property type="match status" value="1"/>
</dbReference>
<dbReference type="InterPro" id="IPR029032">
    <property type="entry name" value="AhpD-like"/>
</dbReference>
<dbReference type="SUPFAM" id="SSF69118">
    <property type="entry name" value="AhpD-like"/>
    <property type="match status" value="1"/>
</dbReference>
<reference evidence="1" key="1">
    <citation type="journal article" date="2022" name="G3 (Bethesda)">
        <title>High quality genome of the basidiomycete yeast Dioszegia hungarica PDD-24b-2 isolated from cloud water.</title>
        <authorList>
            <person name="Jarrige D."/>
            <person name="Haridas S."/>
            <person name="Bleykasten-Grosshans C."/>
            <person name="Joly M."/>
            <person name="Nadalig T."/>
            <person name="Sancelme M."/>
            <person name="Vuilleumier S."/>
            <person name="Grigoriev I.V."/>
            <person name="Amato P."/>
            <person name="Bringel F."/>
        </authorList>
    </citation>
    <scope>NUCLEOTIDE SEQUENCE</scope>
    <source>
        <strain evidence="1">PDD-24b-2</strain>
    </source>
</reference>
<dbReference type="Proteomes" id="UP001164286">
    <property type="component" value="Unassembled WGS sequence"/>
</dbReference>
<organism evidence="1 2">
    <name type="scientific">Dioszegia hungarica</name>
    <dbReference type="NCBI Taxonomy" id="4972"/>
    <lineage>
        <taxon>Eukaryota</taxon>
        <taxon>Fungi</taxon>
        <taxon>Dikarya</taxon>
        <taxon>Basidiomycota</taxon>
        <taxon>Agaricomycotina</taxon>
        <taxon>Tremellomycetes</taxon>
        <taxon>Tremellales</taxon>
        <taxon>Bulleribasidiaceae</taxon>
        <taxon>Dioszegia</taxon>
    </lineage>
</organism>
<comment type="caution">
    <text evidence="1">The sequence shown here is derived from an EMBL/GenBank/DDBJ whole genome shotgun (WGS) entry which is preliminary data.</text>
</comment>
<dbReference type="RefSeq" id="XP_052947271.1">
    <property type="nucleotide sequence ID" value="XM_053092411.1"/>
</dbReference>
<sequence length="584" mass="64361">MTDRLGLLERSELTPAQTEVYDGLASYTEKKFKGAFKARDDQGRFVGPFGIILHTPELAKAYMQLTGSVAGIGGLDPEARETAILVVGATTGAKYETYAHEPVSGFKREELDSILAGKCPSTFEGKRLTAYKVAVALQEKGPLSKELWDEALETFGRDGAISLVHYVGLYRYVATLLNGFDASVPEPDPRKIPTAYPSNLSPVMLFPLVELALFVITLTNSVYAHQPSDWLATVETFSADFLYPGNGVIAASGKYPIFQSDVKGRVDVTTAFIGDELNVEYIFGLFAQVNETNAHLQDTFLLPVPISGKLQSLAIQDNIVSLSNIVDFTYFKQNITLPILLDAWFAFDRKTNQMQQYDVTFRRFAWFWKDVIPKLMPDLEKENHVRAGSMGQQELITLHAARHICSEHDKYCTDPANRQYDSTNDCLNFLVYNRTFGEPFELGPMSTVPTLASPMSHLLRSGLMSGGKMCLGRNYSQNVNQDMYEHTWIAPTSNSPESMEGISDHSMLELVNANMVVPHPFTMGWFPSVAMLYVGLSGDPDNGTVLTQADPPPLVLGDRLSTLSSSEPSVQTAILGTPANIGSL</sequence>
<protein>
    <recommendedName>
        <fullName evidence="3">Carboxymuconolactone decarboxylase-like domain-containing protein</fullName>
    </recommendedName>
</protein>
<dbReference type="GeneID" id="77731616"/>
<evidence type="ECO:0000313" key="1">
    <source>
        <dbReference type="EMBL" id="KAI9637494.1"/>
    </source>
</evidence>
<evidence type="ECO:0008006" key="3">
    <source>
        <dbReference type="Google" id="ProtNLM"/>
    </source>
</evidence>
<gene>
    <name evidence="1" type="ORF">MKK02DRAFT_43420</name>
</gene>
<dbReference type="EMBL" id="JAKWFO010000004">
    <property type="protein sequence ID" value="KAI9637494.1"/>
    <property type="molecule type" value="Genomic_DNA"/>
</dbReference>
<name>A0AA38HEL6_9TREE</name>
<dbReference type="AlphaFoldDB" id="A0AA38HEL6"/>
<dbReference type="PANTHER" id="PTHR34846:SF11">
    <property type="entry name" value="4-CARBOXYMUCONOLACTONE DECARBOXYLASE FAMILY PROTEIN (AFU_ORTHOLOGUE AFUA_6G11590)"/>
    <property type="match status" value="1"/>
</dbReference>